<keyword evidence="2" id="KW-0418">Kinase</keyword>
<dbReference type="CDD" id="cd01672">
    <property type="entry name" value="TMPK"/>
    <property type="match status" value="1"/>
</dbReference>
<evidence type="ECO:0000259" key="1">
    <source>
        <dbReference type="Pfam" id="PF02223"/>
    </source>
</evidence>
<dbReference type="KEGG" id="stri:C7M71_015105"/>
<keyword evidence="3" id="KW-1185">Reference proteome</keyword>
<accession>A0A345SXV5</accession>
<evidence type="ECO:0000313" key="3">
    <source>
        <dbReference type="Proteomes" id="UP000249340"/>
    </source>
</evidence>
<reference evidence="3" key="1">
    <citation type="submission" date="2018-07" db="EMBL/GenBank/DDBJ databases">
        <title>Streptacidiphilus bronchialis DSM 106435 chromosome.</title>
        <authorList>
            <person name="Batra D."/>
            <person name="Gulvik C.A."/>
        </authorList>
    </citation>
    <scope>NUCLEOTIDE SEQUENCE [LARGE SCALE GENOMIC DNA]</scope>
    <source>
        <strain evidence="3">DSM 106435</strain>
    </source>
</reference>
<name>A0A345SXV5_9ACTN</name>
<proteinExistence type="predicted"/>
<protein>
    <submittedName>
        <fullName evidence="2">Thymidylate kinase</fullName>
    </submittedName>
</protein>
<dbReference type="Gene3D" id="3.40.50.300">
    <property type="entry name" value="P-loop containing nucleotide triphosphate hydrolases"/>
    <property type="match status" value="1"/>
</dbReference>
<dbReference type="OrthoDB" id="9774907at2"/>
<dbReference type="SUPFAM" id="SSF52540">
    <property type="entry name" value="P-loop containing nucleoside triphosphate hydrolases"/>
    <property type="match status" value="1"/>
</dbReference>
<dbReference type="EMBL" id="CP031264">
    <property type="protein sequence ID" value="AXI78560.1"/>
    <property type="molecule type" value="Genomic_DNA"/>
</dbReference>
<dbReference type="AlphaFoldDB" id="A0A345SXV5"/>
<dbReference type="RefSeq" id="WP_111488632.1">
    <property type="nucleotide sequence ID" value="NZ_CP031264.1"/>
</dbReference>
<dbReference type="Proteomes" id="UP000249340">
    <property type="component" value="Chromosome"/>
</dbReference>
<evidence type="ECO:0000313" key="2">
    <source>
        <dbReference type="EMBL" id="AXI78560.1"/>
    </source>
</evidence>
<dbReference type="GO" id="GO:0016301">
    <property type="term" value="F:kinase activity"/>
    <property type="evidence" value="ECO:0007669"/>
    <property type="project" value="UniProtKB-KW"/>
</dbReference>
<organism evidence="2 3">
    <name type="scientific">Peterkaempfera bronchialis</name>
    <dbReference type="NCBI Taxonomy" id="2126346"/>
    <lineage>
        <taxon>Bacteria</taxon>
        <taxon>Bacillati</taxon>
        <taxon>Actinomycetota</taxon>
        <taxon>Actinomycetes</taxon>
        <taxon>Kitasatosporales</taxon>
        <taxon>Streptomycetaceae</taxon>
        <taxon>Peterkaempfera</taxon>
    </lineage>
</organism>
<dbReference type="InterPro" id="IPR027417">
    <property type="entry name" value="P-loop_NTPase"/>
</dbReference>
<dbReference type="InterPro" id="IPR039430">
    <property type="entry name" value="Thymidylate_kin-like_dom"/>
</dbReference>
<feature type="domain" description="Thymidylate kinase-like" evidence="1">
    <location>
        <begin position="9"/>
        <end position="176"/>
    </location>
</feature>
<keyword evidence="2" id="KW-0808">Transferase</keyword>
<sequence>MDTFPFVVIEGLDGSGKTTLRKGLFRLFDNLYGVTPLSVLTTNWLDPEVAADLVDGKYAPTEANRDRYLAALRADKQATVERLIAPSLPLRPVIADRWLLSELAFFQVKHGQAPADTYAELAGAIDLVPDLTLILEAATSTSMQRAASRGAGDAVRDDWDVVDVQTSVRATYQAITGNPVAFPKIGPTVRIDAAQPRADVLADAWRALLERGLTPDPEGSIR</sequence>
<dbReference type="Pfam" id="PF02223">
    <property type="entry name" value="Thymidylate_kin"/>
    <property type="match status" value="1"/>
</dbReference>
<gene>
    <name evidence="2" type="ORF">C7M71_015105</name>
</gene>